<dbReference type="AlphaFoldDB" id="A0AAE5CDI0"/>
<accession>A0AAE5CDI0</accession>
<dbReference type="EMBL" id="JAACAK010000096">
    <property type="protein sequence ID" value="NIR75824.1"/>
    <property type="molecule type" value="Genomic_DNA"/>
</dbReference>
<reference evidence="2 3" key="1">
    <citation type="submission" date="2020-01" db="EMBL/GenBank/DDBJ databases">
        <title>Genomes assembled from Gulf of Kutch pelagic sediment metagenomes.</title>
        <authorList>
            <person name="Chandrashekar M."/>
            <person name="Mahajan M.S."/>
            <person name="Dave K.J."/>
            <person name="Vatsa P."/>
            <person name="Nathani N.M."/>
        </authorList>
    </citation>
    <scope>NUCLEOTIDE SEQUENCE [LARGE SCALE GENOMIC DNA]</scope>
    <source>
        <strain evidence="2">KS3-K002</strain>
    </source>
</reference>
<dbReference type="Pfam" id="PF09954">
    <property type="entry name" value="DUF2188"/>
    <property type="match status" value="1"/>
</dbReference>
<gene>
    <name evidence="2" type="ORF">GWO12_12045</name>
</gene>
<proteinExistence type="predicted"/>
<comment type="caution">
    <text evidence="2">The sequence shown here is derived from an EMBL/GenBank/DDBJ whole genome shotgun (WGS) entry which is preliminary data.</text>
</comment>
<evidence type="ECO:0000256" key="1">
    <source>
        <dbReference type="SAM" id="MobiDB-lite"/>
    </source>
</evidence>
<protein>
    <submittedName>
        <fullName evidence="2">DUF2188 domain-containing protein</fullName>
    </submittedName>
</protein>
<dbReference type="Proteomes" id="UP000702544">
    <property type="component" value="Unassembled WGS sequence"/>
</dbReference>
<sequence>MPAKKKKARPSRRKTSGRRRTTKKTAKRRGAKKGSVYTVQTLKGDWVVKKQGKKTPEGKFATKPKAVVAGTRLAKRAKGTLKIKSKTGKIQATRNFAA</sequence>
<evidence type="ECO:0000313" key="2">
    <source>
        <dbReference type="EMBL" id="NIR75824.1"/>
    </source>
</evidence>
<evidence type="ECO:0000313" key="3">
    <source>
        <dbReference type="Proteomes" id="UP000702544"/>
    </source>
</evidence>
<feature type="compositionally biased region" description="Basic residues" evidence="1">
    <location>
        <begin position="1"/>
        <end position="32"/>
    </location>
</feature>
<dbReference type="InterPro" id="IPR018691">
    <property type="entry name" value="DUF2188"/>
</dbReference>
<name>A0AAE5CDI0_9BACT</name>
<feature type="region of interest" description="Disordered" evidence="1">
    <location>
        <begin position="1"/>
        <end position="35"/>
    </location>
</feature>
<organism evidence="2 3">
    <name type="scientific">Candidatus Kutchimonas denitrificans</name>
    <dbReference type="NCBI Taxonomy" id="3056748"/>
    <lineage>
        <taxon>Bacteria</taxon>
        <taxon>Pseudomonadati</taxon>
        <taxon>Gemmatimonadota</taxon>
        <taxon>Gemmatimonadia</taxon>
        <taxon>Candidatus Palauibacterales</taxon>
        <taxon>Candidatus Palauibacteraceae</taxon>
        <taxon>Candidatus Kutchimonas</taxon>
    </lineage>
</organism>